<name>A0A2G3AJ35_CAPAN</name>
<proteinExistence type="predicted"/>
<evidence type="ECO:0000313" key="3">
    <source>
        <dbReference type="Proteomes" id="UP000222542"/>
    </source>
</evidence>
<feature type="region of interest" description="Disordered" evidence="1">
    <location>
        <begin position="14"/>
        <end position="36"/>
    </location>
</feature>
<reference evidence="2 3" key="1">
    <citation type="journal article" date="2014" name="Nat. Genet.">
        <title>Genome sequence of the hot pepper provides insights into the evolution of pungency in Capsicum species.</title>
        <authorList>
            <person name="Kim S."/>
            <person name="Park M."/>
            <person name="Yeom S.I."/>
            <person name="Kim Y.M."/>
            <person name="Lee J.M."/>
            <person name="Lee H.A."/>
            <person name="Seo E."/>
            <person name="Choi J."/>
            <person name="Cheong K."/>
            <person name="Kim K.T."/>
            <person name="Jung K."/>
            <person name="Lee G.W."/>
            <person name="Oh S.K."/>
            <person name="Bae C."/>
            <person name="Kim S.B."/>
            <person name="Lee H.Y."/>
            <person name="Kim S.Y."/>
            <person name="Kim M.S."/>
            <person name="Kang B.C."/>
            <person name="Jo Y.D."/>
            <person name="Yang H.B."/>
            <person name="Jeong H.J."/>
            <person name="Kang W.H."/>
            <person name="Kwon J.K."/>
            <person name="Shin C."/>
            <person name="Lim J.Y."/>
            <person name="Park J.H."/>
            <person name="Huh J.H."/>
            <person name="Kim J.S."/>
            <person name="Kim B.D."/>
            <person name="Cohen O."/>
            <person name="Paran I."/>
            <person name="Suh M.C."/>
            <person name="Lee S.B."/>
            <person name="Kim Y.K."/>
            <person name="Shin Y."/>
            <person name="Noh S.J."/>
            <person name="Park J."/>
            <person name="Seo Y.S."/>
            <person name="Kwon S.Y."/>
            <person name="Kim H.A."/>
            <person name="Park J.M."/>
            <person name="Kim H.J."/>
            <person name="Choi S.B."/>
            <person name="Bosland P.W."/>
            <person name="Reeves G."/>
            <person name="Jo S.H."/>
            <person name="Lee B.W."/>
            <person name="Cho H.T."/>
            <person name="Choi H.S."/>
            <person name="Lee M.S."/>
            <person name="Yu Y."/>
            <person name="Do Choi Y."/>
            <person name="Park B.S."/>
            <person name="van Deynze A."/>
            <person name="Ashrafi H."/>
            <person name="Hill T."/>
            <person name="Kim W.T."/>
            <person name="Pai H.S."/>
            <person name="Ahn H.K."/>
            <person name="Yeam I."/>
            <person name="Giovannoni J.J."/>
            <person name="Rose J.K."/>
            <person name="Sorensen I."/>
            <person name="Lee S.J."/>
            <person name="Kim R.W."/>
            <person name="Choi I.Y."/>
            <person name="Choi B.S."/>
            <person name="Lim J.S."/>
            <person name="Lee Y.H."/>
            <person name="Choi D."/>
        </authorList>
    </citation>
    <scope>NUCLEOTIDE SEQUENCE [LARGE SCALE GENOMIC DNA]</scope>
    <source>
        <strain evidence="3">cv. CM334</strain>
    </source>
</reference>
<keyword evidence="3" id="KW-1185">Reference proteome</keyword>
<dbReference type="AlphaFoldDB" id="A0A2G3AJ35"/>
<dbReference type="Gramene" id="PHT94210">
    <property type="protein sequence ID" value="PHT94210"/>
    <property type="gene ID" value="T459_02092"/>
</dbReference>
<gene>
    <name evidence="2" type="ORF">T459_02092</name>
</gene>
<evidence type="ECO:0000313" key="2">
    <source>
        <dbReference type="EMBL" id="PHT94210.1"/>
    </source>
</evidence>
<sequence>MCMTLIIQPLNHHKKGEDQHYKPFGPANETENDPDLRPRIIHEDTRLLVRQTSKISSAFKSRLIGFRGDIVGVSEPINFLYSPSKLTWKGKKFVTSDQLENAREKKLKKLKAKKANRRIQI</sequence>
<dbReference type="EMBL" id="AYRZ02000001">
    <property type="protein sequence ID" value="PHT94210.1"/>
    <property type="molecule type" value="Genomic_DNA"/>
</dbReference>
<protein>
    <submittedName>
        <fullName evidence="2">Uncharacterized protein</fullName>
    </submittedName>
</protein>
<evidence type="ECO:0000256" key="1">
    <source>
        <dbReference type="SAM" id="MobiDB-lite"/>
    </source>
</evidence>
<comment type="caution">
    <text evidence="2">The sequence shown here is derived from an EMBL/GenBank/DDBJ whole genome shotgun (WGS) entry which is preliminary data.</text>
</comment>
<dbReference type="OMA" id="KPFGPAN"/>
<organism evidence="2 3">
    <name type="scientific">Capsicum annuum</name>
    <name type="common">Capsicum pepper</name>
    <dbReference type="NCBI Taxonomy" id="4072"/>
    <lineage>
        <taxon>Eukaryota</taxon>
        <taxon>Viridiplantae</taxon>
        <taxon>Streptophyta</taxon>
        <taxon>Embryophyta</taxon>
        <taxon>Tracheophyta</taxon>
        <taxon>Spermatophyta</taxon>
        <taxon>Magnoliopsida</taxon>
        <taxon>eudicotyledons</taxon>
        <taxon>Gunneridae</taxon>
        <taxon>Pentapetalae</taxon>
        <taxon>asterids</taxon>
        <taxon>lamiids</taxon>
        <taxon>Solanales</taxon>
        <taxon>Solanaceae</taxon>
        <taxon>Solanoideae</taxon>
        <taxon>Capsiceae</taxon>
        <taxon>Capsicum</taxon>
    </lineage>
</organism>
<reference evidence="2 3" key="2">
    <citation type="journal article" date="2017" name="Genome Biol.">
        <title>New reference genome sequences of hot pepper reveal the massive evolution of plant disease-resistance genes by retroduplication.</title>
        <authorList>
            <person name="Kim S."/>
            <person name="Park J."/>
            <person name="Yeom S.I."/>
            <person name="Kim Y.M."/>
            <person name="Seo E."/>
            <person name="Kim K.T."/>
            <person name="Kim M.S."/>
            <person name="Lee J.M."/>
            <person name="Cheong K."/>
            <person name="Shin H.S."/>
            <person name="Kim S.B."/>
            <person name="Han K."/>
            <person name="Lee J."/>
            <person name="Park M."/>
            <person name="Lee H.A."/>
            <person name="Lee H.Y."/>
            <person name="Lee Y."/>
            <person name="Oh S."/>
            <person name="Lee J.H."/>
            <person name="Choi E."/>
            <person name="Choi E."/>
            <person name="Lee S.E."/>
            <person name="Jeon J."/>
            <person name="Kim H."/>
            <person name="Choi G."/>
            <person name="Song H."/>
            <person name="Lee J."/>
            <person name="Lee S.C."/>
            <person name="Kwon J.K."/>
            <person name="Lee H.Y."/>
            <person name="Koo N."/>
            <person name="Hong Y."/>
            <person name="Kim R.W."/>
            <person name="Kang W.H."/>
            <person name="Huh J.H."/>
            <person name="Kang B.C."/>
            <person name="Yang T.J."/>
            <person name="Lee Y.H."/>
            <person name="Bennetzen J.L."/>
            <person name="Choi D."/>
        </authorList>
    </citation>
    <scope>NUCLEOTIDE SEQUENCE [LARGE SCALE GENOMIC DNA]</scope>
    <source>
        <strain evidence="3">cv. CM334</strain>
    </source>
</reference>
<dbReference type="Proteomes" id="UP000222542">
    <property type="component" value="Unassembled WGS sequence"/>
</dbReference>
<accession>A0A2G3AJ35</accession>